<dbReference type="SUPFAM" id="SSF50156">
    <property type="entry name" value="PDZ domain-like"/>
    <property type="match status" value="1"/>
</dbReference>
<feature type="domain" description="Peptidase M61 N-terminal" evidence="2">
    <location>
        <begin position="4"/>
        <end position="179"/>
    </location>
</feature>
<feature type="domain" description="Peptidase M61 catalytic" evidence="1">
    <location>
        <begin position="281"/>
        <end position="397"/>
    </location>
</feature>
<proteinExistence type="predicted"/>
<dbReference type="Proteomes" id="UP001624684">
    <property type="component" value="Unassembled WGS sequence"/>
</dbReference>
<dbReference type="InterPro" id="IPR007963">
    <property type="entry name" value="Peptidase_M61_catalytic"/>
</dbReference>
<comment type="caution">
    <text evidence="3">The sequence shown here is derived from an EMBL/GenBank/DDBJ whole genome shotgun (WGS) entry which is preliminary data.</text>
</comment>
<dbReference type="InterPro" id="IPR024191">
    <property type="entry name" value="Peptidase_M61"/>
</dbReference>
<keyword evidence="4" id="KW-1185">Reference proteome</keyword>
<dbReference type="InterPro" id="IPR040756">
    <property type="entry name" value="Peptidase_M61_N"/>
</dbReference>
<dbReference type="Gene3D" id="1.10.390.10">
    <property type="entry name" value="Neutral Protease Domain 2"/>
    <property type="match status" value="1"/>
</dbReference>
<dbReference type="PIRSF" id="PIRSF016493">
    <property type="entry name" value="Glycyl_aminpptds"/>
    <property type="match status" value="1"/>
</dbReference>
<dbReference type="InterPro" id="IPR036034">
    <property type="entry name" value="PDZ_sf"/>
</dbReference>
<gene>
    <name evidence="3" type="ORF">ACJHVH_02710</name>
</gene>
<dbReference type="Pfam" id="PF05299">
    <property type="entry name" value="Peptidase_M61"/>
    <property type="match status" value="1"/>
</dbReference>
<dbReference type="Gene3D" id="2.30.42.10">
    <property type="match status" value="1"/>
</dbReference>
<dbReference type="Gene3D" id="2.60.40.3650">
    <property type="match status" value="1"/>
</dbReference>
<evidence type="ECO:0000259" key="1">
    <source>
        <dbReference type="Pfam" id="PF05299"/>
    </source>
</evidence>
<dbReference type="RefSeq" id="WP_407068671.1">
    <property type="nucleotide sequence ID" value="NZ_JBJJXE010000002.1"/>
</dbReference>
<dbReference type="InterPro" id="IPR027268">
    <property type="entry name" value="Peptidase_M4/M1_CTD_sf"/>
</dbReference>
<sequence>MLNYLVDFRRHHTHLVDITIHFTANKDAPTLWLPTWIAGSYLIREFSKNITLVQYLKNNEPLDAIKLSKNTYELTQIKAGESVSVHYEVYCHDLSIRTAFVDNTRLFGNFSSLLLMVESQEQAEANITLSVPQAFFQNNPNTLFACGLKHTMTQTQLSTQYHLETIAAFESYDYPFEISTQVMFDFEVIDRHGQVLPHRFFITGKHQADLKRLKTDVQKICQAYLDELGEAPFDDYTFMTMVTGNDYGGLEHINSTALISPRNDLPTILEPSAPSDDYQRYLSLCSHEYFHAWWVKTVRPDVMMDSTLQTEAPTPLLWVFEGFTSYVDEFMLLRAGLIDKSTYLKALATQINRYYKMEGRDLQSVAESSFDAWIKLYRADENYTNQGASYYNKGALIALLLDLKIIQYSDGKHRLFDIIKVFCQKAFDSQNKRFGMTHENLAEVVSQFLQASVWQEFFDNHVIGRTPLPIEQMLSEFSVKIDTKENPVTWGMTAEEMASGLKIKHLSRMGSASQAGLSVNDIIIAIDGIKATQKVLQIASNQQAQHKNSIIIHAFRRDELMVFEVAQGSLCHRQISLSGGADRWLS</sequence>
<evidence type="ECO:0000313" key="3">
    <source>
        <dbReference type="EMBL" id="MFL1731915.1"/>
    </source>
</evidence>
<accession>A0ABW8U5W6</accession>
<reference evidence="3 4" key="1">
    <citation type="submission" date="2024-11" db="EMBL/GenBank/DDBJ databases">
        <title>First Report of Moraxella oculi in Brazil in an Infectious Bovine Keratoconjunctivitis Outbreak.</title>
        <authorList>
            <person name="Carvalho C.V."/>
            <person name="Domingues R."/>
            <person name="Coutinho C."/>
            <person name="Honorio N.T.B.S."/>
            <person name="Faza D.R.L.R."/>
            <person name="Carvalho W.A."/>
            <person name="Machado A.B.F."/>
            <person name="Martins M.F."/>
            <person name="Gaspar E.B."/>
        </authorList>
    </citation>
    <scope>NUCLEOTIDE SEQUENCE [LARGE SCALE GENOMIC DNA]</scope>
    <source>
        <strain evidence="3 4">2117LE</strain>
    </source>
</reference>
<dbReference type="SUPFAM" id="SSF55486">
    <property type="entry name" value="Metalloproteases ('zincins'), catalytic domain"/>
    <property type="match status" value="1"/>
</dbReference>
<dbReference type="EMBL" id="JBJJXE010000002">
    <property type="protein sequence ID" value="MFL1731915.1"/>
    <property type="molecule type" value="Genomic_DNA"/>
</dbReference>
<dbReference type="Pfam" id="PF17899">
    <property type="entry name" value="Peptidase_M61_N"/>
    <property type="match status" value="1"/>
</dbReference>
<protein>
    <submittedName>
        <fullName evidence="3">M61 family metallopeptidase</fullName>
    </submittedName>
</protein>
<evidence type="ECO:0000259" key="2">
    <source>
        <dbReference type="Pfam" id="PF17899"/>
    </source>
</evidence>
<organism evidence="3 4">
    <name type="scientific">Moraxella oculi</name>
    <dbReference type="NCBI Taxonomy" id="2940516"/>
    <lineage>
        <taxon>Bacteria</taxon>
        <taxon>Pseudomonadati</taxon>
        <taxon>Pseudomonadota</taxon>
        <taxon>Gammaproteobacteria</taxon>
        <taxon>Moraxellales</taxon>
        <taxon>Moraxellaceae</taxon>
        <taxon>Moraxella</taxon>
    </lineage>
</organism>
<name>A0ABW8U5W6_9GAMM</name>
<evidence type="ECO:0000313" key="4">
    <source>
        <dbReference type="Proteomes" id="UP001624684"/>
    </source>
</evidence>